<evidence type="ECO:0000259" key="7">
    <source>
        <dbReference type="PROSITE" id="PS51319"/>
    </source>
</evidence>
<dbReference type="GeneID" id="39987225"/>
<evidence type="ECO:0000256" key="1">
    <source>
        <dbReference type="ARBA" id="ARBA00022723"/>
    </source>
</evidence>
<evidence type="ECO:0000256" key="4">
    <source>
        <dbReference type="PROSITE-ProRule" id="PRU00649"/>
    </source>
</evidence>
<dbReference type="RefSeq" id="XP_028881300.1">
    <property type="nucleotide sequence ID" value="XM_029027445.1"/>
</dbReference>
<sequence length="536" mass="59766">MTSPLALNTLVWLKQPGYPWWPGMVLDPSAVEVEVPAGYDTCVLCLPSIASSVAFANSSNNEEIILFNPETDKELLEAGKQDTNCAAAVEEAVRVYEQQQEQKQLLMLEQDAVKAMNKASENEEGKEANEHKKHSQVKEEKSDKKRHKKRERDEKHSSAKKHHHHRKRHGEKHSKKERNSNYNYDDDDDNSENEYSNSDEDSLDSYGGGDERDKKSGKKARKRIDFDTDEQYEREARLEPHHQEEDAAYFEQRLRENRQRASDGALERFREQLASLAAACTHGSVISVSETAEEQLLDALSPMTTIDVTFDQLRRTKIGVVVGKFLSRDYPVRVVMLASAILTYWFRQLPPTTQQQLRAQTTLELASNDTTVGSEREGLSLGAVGVQLEATFTDEEVNETATEPTTIARQIESELAAVDDEDVSMAVLAVLRDGHNAALRRGLLDGSVSAKEVVANAVDPRRLLLRLQGQSGGSSTPEPESPLADGSALENFTTLYACPSCGAREAVANEYSVQAHDNMAVFVRCLKCGETWNVEA</sequence>
<dbReference type="SUPFAM" id="SSF63748">
    <property type="entry name" value="Tudor/PWWP/MBT"/>
    <property type="match status" value="1"/>
</dbReference>
<evidence type="ECO:0000256" key="5">
    <source>
        <dbReference type="SAM" id="MobiDB-lite"/>
    </source>
</evidence>
<dbReference type="STRING" id="67003.A0A1X0NRB1"/>
<evidence type="ECO:0000313" key="9">
    <source>
        <dbReference type="Proteomes" id="UP000192257"/>
    </source>
</evidence>
<evidence type="ECO:0000256" key="3">
    <source>
        <dbReference type="ARBA" id="ARBA00022833"/>
    </source>
</evidence>
<evidence type="ECO:0000313" key="8">
    <source>
        <dbReference type="EMBL" id="ORC87234.1"/>
    </source>
</evidence>
<dbReference type="GO" id="GO:0008270">
    <property type="term" value="F:zinc ion binding"/>
    <property type="evidence" value="ECO:0007669"/>
    <property type="project" value="UniProtKB-KW"/>
</dbReference>
<dbReference type="CDD" id="cd05162">
    <property type="entry name" value="PWWP"/>
    <property type="match status" value="1"/>
</dbReference>
<dbReference type="PROSITE" id="PS51319">
    <property type="entry name" value="TFIIS_N"/>
    <property type="match status" value="1"/>
</dbReference>
<dbReference type="Proteomes" id="UP000192257">
    <property type="component" value="Unassembled WGS sequence"/>
</dbReference>
<dbReference type="SMART" id="SM00440">
    <property type="entry name" value="ZnF_C2C2"/>
    <property type="match status" value="1"/>
</dbReference>
<evidence type="ECO:0008006" key="10">
    <source>
        <dbReference type="Google" id="ProtNLM"/>
    </source>
</evidence>
<evidence type="ECO:0000259" key="6">
    <source>
        <dbReference type="PROSITE" id="PS50812"/>
    </source>
</evidence>
<accession>A0A1X0NRB1</accession>
<feature type="compositionally biased region" description="Basic residues" evidence="5">
    <location>
        <begin position="158"/>
        <end position="176"/>
    </location>
</feature>
<proteinExistence type="predicted"/>
<keyword evidence="3" id="KW-0862">Zinc</keyword>
<dbReference type="SUPFAM" id="SSF47676">
    <property type="entry name" value="Conserved domain common to transcription factors TFIIS, elongin A, CRSP70"/>
    <property type="match status" value="1"/>
</dbReference>
<dbReference type="Gene3D" id="2.20.25.10">
    <property type="match status" value="1"/>
</dbReference>
<dbReference type="EMBL" id="NBCO01000023">
    <property type="protein sequence ID" value="ORC87234.1"/>
    <property type="molecule type" value="Genomic_DNA"/>
</dbReference>
<dbReference type="PROSITE" id="PS50812">
    <property type="entry name" value="PWWP"/>
    <property type="match status" value="1"/>
</dbReference>
<dbReference type="Pfam" id="PF00855">
    <property type="entry name" value="PWWP"/>
    <property type="match status" value="1"/>
</dbReference>
<feature type="domain" description="PWWP" evidence="6">
    <location>
        <begin position="7"/>
        <end position="39"/>
    </location>
</feature>
<keyword evidence="2" id="KW-0863">Zinc-finger</keyword>
<reference evidence="8 9" key="1">
    <citation type="submission" date="2017-03" db="EMBL/GenBank/DDBJ databases">
        <title>An alternative strategy for trypanosome survival in the mammalian bloodstream revealed through genome and transcriptome analysis of the ubiquitous bovine parasite Trypanosoma (Megatrypanum) theileri.</title>
        <authorList>
            <person name="Kelly S."/>
            <person name="Ivens A."/>
            <person name="Mott A."/>
            <person name="O'Neill E."/>
            <person name="Emms D."/>
            <person name="Macleod O."/>
            <person name="Voorheis P."/>
            <person name="Matthews J."/>
            <person name="Matthews K."/>
            <person name="Carrington M."/>
        </authorList>
    </citation>
    <scope>NUCLEOTIDE SEQUENCE [LARGE SCALE GENOMIC DNA]</scope>
    <source>
        <strain evidence="8">Edinburgh</strain>
    </source>
</reference>
<dbReference type="Pfam" id="PF08711">
    <property type="entry name" value="Med26"/>
    <property type="match status" value="1"/>
</dbReference>
<feature type="compositionally biased region" description="Basic and acidic residues" evidence="5">
    <location>
        <begin position="120"/>
        <end position="143"/>
    </location>
</feature>
<dbReference type="GO" id="GO:0003676">
    <property type="term" value="F:nucleic acid binding"/>
    <property type="evidence" value="ECO:0007669"/>
    <property type="project" value="InterPro"/>
</dbReference>
<keyword evidence="9" id="KW-1185">Reference proteome</keyword>
<dbReference type="SUPFAM" id="SSF57783">
    <property type="entry name" value="Zinc beta-ribbon"/>
    <property type="match status" value="1"/>
</dbReference>
<dbReference type="Gene3D" id="2.30.30.140">
    <property type="match status" value="1"/>
</dbReference>
<organism evidence="8 9">
    <name type="scientific">Trypanosoma theileri</name>
    <dbReference type="NCBI Taxonomy" id="67003"/>
    <lineage>
        <taxon>Eukaryota</taxon>
        <taxon>Discoba</taxon>
        <taxon>Euglenozoa</taxon>
        <taxon>Kinetoplastea</taxon>
        <taxon>Metakinetoplastina</taxon>
        <taxon>Trypanosomatida</taxon>
        <taxon>Trypanosomatidae</taxon>
        <taxon>Trypanosoma</taxon>
    </lineage>
</organism>
<evidence type="ECO:0000256" key="2">
    <source>
        <dbReference type="ARBA" id="ARBA00022771"/>
    </source>
</evidence>
<comment type="subcellular location">
    <subcellularLocation>
        <location evidence="4">Nucleus</location>
    </subcellularLocation>
</comment>
<feature type="compositionally biased region" description="Basic and acidic residues" evidence="5">
    <location>
        <begin position="223"/>
        <end position="245"/>
    </location>
</feature>
<gene>
    <name evidence="8" type="ORF">TM35_000232050</name>
</gene>
<comment type="caution">
    <text evidence="8">The sequence shown here is derived from an EMBL/GenBank/DDBJ whole genome shotgun (WGS) entry which is preliminary data.</text>
</comment>
<feature type="compositionally biased region" description="Acidic residues" evidence="5">
    <location>
        <begin position="184"/>
        <end position="203"/>
    </location>
</feature>
<protein>
    <recommendedName>
        <fullName evidence="10">Transcription elongation factor-like protein</fullName>
    </recommendedName>
</protein>
<dbReference type="InterPro" id="IPR000313">
    <property type="entry name" value="PWWP_dom"/>
</dbReference>
<dbReference type="Gene3D" id="1.20.930.10">
    <property type="entry name" value="Conserved domain common to transcription factors TFIIS, elongin A, CRSP70"/>
    <property type="match status" value="1"/>
</dbReference>
<dbReference type="GO" id="GO:0005634">
    <property type="term" value="C:nucleus"/>
    <property type="evidence" value="ECO:0007669"/>
    <property type="project" value="UniProtKB-SubCell"/>
</dbReference>
<dbReference type="AlphaFoldDB" id="A0A1X0NRB1"/>
<dbReference type="Pfam" id="PF01096">
    <property type="entry name" value="Zn_ribbon_TFIIS"/>
    <property type="match status" value="1"/>
</dbReference>
<dbReference type="OrthoDB" id="272365at2759"/>
<dbReference type="InterPro" id="IPR017923">
    <property type="entry name" value="TFIIS_N"/>
</dbReference>
<name>A0A1X0NRB1_9TRYP</name>
<feature type="domain" description="TFIIS N-terminal" evidence="7">
    <location>
        <begin position="271"/>
        <end position="352"/>
    </location>
</feature>
<keyword evidence="1" id="KW-0479">Metal-binding</keyword>
<dbReference type="InterPro" id="IPR001222">
    <property type="entry name" value="Znf_TFIIS"/>
</dbReference>
<dbReference type="VEuPathDB" id="TriTrypDB:TM35_000232050"/>
<dbReference type="InterPro" id="IPR035441">
    <property type="entry name" value="TFIIS/LEDGF_dom_sf"/>
</dbReference>
<keyword evidence="4" id="KW-0539">Nucleus</keyword>
<dbReference type="GO" id="GO:0006351">
    <property type="term" value="P:DNA-templated transcription"/>
    <property type="evidence" value="ECO:0007669"/>
    <property type="project" value="InterPro"/>
</dbReference>
<feature type="region of interest" description="Disordered" evidence="5">
    <location>
        <begin position="116"/>
        <end position="246"/>
    </location>
</feature>